<organism evidence="2 3">
    <name type="scientific">Candidatus Avelusimicrobium gallicola</name>
    <dbReference type="NCBI Taxonomy" id="2562704"/>
    <lineage>
        <taxon>Bacteria</taxon>
        <taxon>Pseudomonadati</taxon>
        <taxon>Elusimicrobiota</taxon>
        <taxon>Elusimicrobia</taxon>
        <taxon>Elusimicrobiales</taxon>
        <taxon>Elusimicrobiaceae</taxon>
        <taxon>Candidatus Avelusimicrobium</taxon>
    </lineage>
</organism>
<dbReference type="CDD" id="cd04179">
    <property type="entry name" value="DPM_DPG-synthase_like"/>
    <property type="match status" value="1"/>
</dbReference>
<dbReference type="Gene3D" id="3.90.550.10">
    <property type="entry name" value="Spore Coat Polysaccharide Biosynthesis Protein SpsA, Chain A"/>
    <property type="match status" value="1"/>
</dbReference>
<reference evidence="3" key="1">
    <citation type="submission" date="2017-04" db="EMBL/GenBank/DDBJ databases">
        <title>Function of individual gut microbiota members based on whole genome sequencing of pure cultures obtained from chicken caecum.</title>
        <authorList>
            <person name="Medvecky M."/>
            <person name="Cejkova D."/>
            <person name="Polansky O."/>
            <person name="Karasova D."/>
            <person name="Kubasova T."/>
            <person name="Cizek A."/>
            <person name="Rychlik I."/>
        </authorList>
    </citation>
    <scope>NUCLEOTIDE SEQUENCE [LARGE SCALE GENOMIC DNA]</scope>
    <source>
        <strain evidence="3">An273</strain>
    </source>
</reference>
<dbReference type="PANTHER" id="PTHR48090:SF7">
    <property type="entry name" value="RFBJ PROTEIN"/>
    <property type="match status" value="1"/>
</dbReference>
<dbReference type="AlphaFoldDB" id="A0A1Y4DMH6"/>
<dbReference type="InterPro" id="IPR001173">
    <property type="entry name" value="Glyco_trans_2-like"/>
</dbReference>
<sequence>MLNLTMPLTSSNPILSVVLPCLNEEQSLAVCLREIKQTADKMHIPYEIIVADNRSTDGSAQVARSFGARVVPVARRGYGAAVNGGILAARGEVVLFGDADCSYPFYDIPKLVTPILQGKQDFVLGNRLNNTQEKGSMPWMNRYFGTPVLSALIRWFYGIAVYDCNGGMRAFLRKIYAPLGLKQPGMEYASEMLIAAAKQNLRYLEVPIALRRAHPSHTPYLRPWRDGMRHLYIILKSLFAR</sequence>
<dbReference type="InterPro" id="IPR029044">
    <property type="entry name" value="Nucleotide-diphossugar_trans"/>
</dbReference>
<feature type="domain" description="Glycosyltransferase 2-like" evidence="1">
    <location>
        <begin position="16"/>
        <end position="176"/>
    </location>
</feature>
<proteinExistence type="predicted"/>
<accession>A0A1Y4DMH6</accession>
<keyword evidence="3" id="KW-1185">Reference proteome</keyword>
<protein>
    <recommendedName>
        <fullName evidence="1">Glycosyltransferase 2-like domain-containing protein</fullName>
    </recommendedName>
</protein>
<dbReference type="PANTHER" id="PTHR48090">
    <property type="entry name" value="UNDECAPRENYL-PHOSPHATE 4-DEOXY-4-FORMAMIDO-L-ARABINOSE TRANSFERASE-RELATED"/>
    <property type="match status" value="1"/>
</dbReference>
<dbReference type="InterPro" id="IPR050256">
    <property type="entry name" value="Glycosyltransferase_2"/>
</dbReference>
<dbReference type="Proteomes" id="UP000196368">
    <property type="component" value="Unassembled WGS sequence"/>
</dbReference>
<dbReference type="Pfam" id="PF00535">
    <property type="entry name" value="Glycos_transf_2"/>
    <property type="match status" value="1"/>
</dbReference>
<dbReference type="RefSeq" id="WP_087288663.1">
    <property type="nucleotide sequence ID" value="NZ_NFJD01000003.1"/>
</dbReference>
<evidence type="ECO:0000259" key="1">
    <source>
        <dbReference type="Pfam" id="PF00535"/>
    </source>
</evidence>
<dbReference type="OrthoDB" id="9807795at2"/>
<dbReference type="EMBL" id="NFJD01000003">
    <property type="protein sequence ID" value="OUO56591.1"/>
    <property type="molecule type" value="Genomic_DNA"/>
</dbReference>
<gene>
    <name evidence="2" type="ORF">B5F75_05205</name>
</gene>
<comment type="caution">
    <text evidence="2">The sequence shown here is derived from an EMBL/GenBank/DDBJ whole genome shotgun (WGS) entry which is preliminary data.</text>
</comment>
<name>A0A1Y4DMH6_9BACT</name>
<evidence type="ECO:0000313" key="2">
    <source>
        <dbReference type="EMBL" id="OUO56591.1"/>
    </source>
</evidence>
<dbReference type="SUPFAM" id="SSF53448">
    <property type="entry name" value="Nucleotide-diphospho-sugar transferases"/>
    <property type="match status" value="1"/>
</dbReference>
<evidence type="ECO:0000313" key="3">
    <source>
        <dbReference type="Proteomes" id="UP000196368"/>
    </source>
</evidence>